<feature type="compositionally biased region" description="Low complexity" evidence="1">
    <location>
        <begin position="33"/>
        <end position="42"/>
    </location>
</feature>
<keyword evidence="3" id="KW-1185">Reference proteome</keyword>
<evidence type="ECO:0000313" key="3">
    <source>
        <dbReference type="Proteomes" id="UP000326178"/>
    </source>
</evidence>
<accession>A0A5J6F9G2</accession>
<organism evidence="2 3">
    <name type="scientific">Streptomyces nitrosporeus</name>
    <dbReference type="NCBI Taxonomy" id="28894"/>
    <lineage>
        <taxon>Bacteria</taxon>
        <taxon>Bacillati</taxon>
        <taxon>Actinomycetota</taxon>
        <taxon>Actinomycetes</taxon>
        <taxon>Kitasatosporales</taxon>
        <taxon>Streptomycetaceae</taxon>
        <taxon>Streptomyces</taxon>
    </lineage>
</organism>
<evidence type="ECO:0000313" key="2">
    <source>
        <dbReference type="EMBL" id="QEU72224.1"/>
    </source>
</evidence>
<protein>
    <recommendedName>
        <fullName evidence="4">MmpS family membrane protein</fullName>
    </recommendedName>
</protein>
<dbReference type="AlphaFoldDB" id="A0A5J6F9G2"/>
<proteinExistence type="predicted"/>
<evidence type="ECO:0000256" key="1">
    <source>
        <dbReference type="SAM" id="MobiDB-lite"/>
    </source>
</evidence>
<dbReference type="Gene3D" id="2.60.40.2880">
    <property type="entry name" value="MmpS1-5, C-terminal soluble domain"/>
    <property type="match status" value="1"/>
</dbReference>
<dbReference type="PROSITE" id="PS51257">
    <property type="entry name" value="PROKAR_LIPOPROTEIN"/>
    <property type="match status" value="1"/>
</dbReference>
<sequence>MRKTLTASAFVLAAALLTGCGGGEEEPAGAAGGKAPATGAAGEAKEPEKSGGGADGGVAREVTIEVTGTGASTVMYTLEDSGFEKVTLPWKKTAAIAPRGAEAEVGRLVLVTPGSMKASDGTYVMAGCTITVGGETVVEKKPGSSGPCSYKLK</sequence>
<feature type="region of interest" description="Disordered" evidence="1">
    <location>
        <begin position="23"/>
        <end position="58"/>
    </location>
</feature>
<dbReference type="Proteomes" id="UP000326178">
    <property type="component" value="Chromosome"/>
</dbReference>
<reference evidence="2 3" key="1">
    <citation type="submission" date="2017-09" db="EMBL/GenBank/DDBJ databases">
        <authorList>
            <person name="Lee N."/>
            <person name="Cho B.-K."/>
        </authorList>
    </citation>
    <scope>NUCLEOTIDE SEQUENCE [LARGE SCALE GENOMIC DNA]</scope>
    <source>
        <strain evidence="2 3">ATCC 12769</strain>
    </source>
</reference>
<dbReference type="KEGG" id="snk:CP967_09745"/>
<name>A0A5J6F9G2_9ACTN</name>
<dbReference type="InterPro" id="IPR038468">
    <property type="entry name" value="MmpS_C"/>
</dbReference>
<dbReference type="EMBL" id="CP023702">
    <property type="protein sequence ID" value="QEU72224.1"/>
    <property type="molecule type" value="Genomic_DNA"/>
</dbReference>
<evidence type="ECO:0008006" key="4">
    <source>
        <dbReference type="Google" id="ProtNLM"/>
    </source>
</evidence>
<gene>
    <name evidence="2" type="ORF">CP967_09745</name>
</gene>
<dbReference type="OrthoDB" id="3541727at2"/>
<dbReference type="RefSeq" id="WP_150487582.1">
    <property type="nucleotide sequence ID" value="NZ_BMUV01000001.1"/>
</dbReference>